<keyword evidence="1" id="KW-1185">Reference proteome</keyword>
<evidence type="ECO:0000313" key="1">
    <source>
        <dbReference type="Proteomes" id="UP000887565"/>
    </source>
</evidence>
<organism evidence="1 2">
    <name type="scientific">Romanomermis culicivorax</name>
    <name type="common">Nematode worm</name>
    <dbReference type="NCBI Taxonomy" id="13658"/>
    <lineage>
        <taxon>Eukaryota</taxon>
        <taxon>Metazoa</taxon>
        <taxon>Ecdysozoa</taxon>
        <taxon>Nematoda</taxon>
        <taxon>Enoplea</taxon>
        <taxon>Dorylaimia</taxon>
        <taxon>Mermithida</taxon>
        <taxon>Mermithoidea</taxon>
        <taxon>Mermithidae</taxon>
        <taxon>Romanomermis</taxon>
    </lineage>
</organism>
<reference evidence="2" key="1">
    <citation type="submission" date="2022-11" db="UniProtKB">
        <authorList>
            <consortium name="WormBaseParasite"/>
        </authorList>
    </citation>
    <scope>IDENTIFICATION</scope>
</reference>
<protein>
    <submittedName>
        <fullName evidence="2">Uncharacterized protein</fullName>
    </submittedName>
</protein>
<dbReference type="WBParaSite" id="nRc.2.0.1.t24741-RA">
    <property type="protein sequence ID" value="nRc.2.0.1.t24741-RA"/>
    <property type="gene ID" value="nRc.2.0.1.g24741"/>
</dbReference>
<dbReference type="Proteomes" id="UP000887565">
    <property type="component" value="Unplaced"/>
</dbReference>
<dbReference type="AlphaFoldDB" id="A0A915JE30"/>
<sequence>MLTRISEQLTLTVIRRCRGSVTDSVSTSASSWHMFCFESMRRGWSIRRTRLFDGSDLLSESINAACGNYANSTGTMPVQTVHIKMIEFTCFNCLINCRPLSISANAHSLKLRAQTSNVAH</sequence>
<evidence type="ECO:0000313" key="2">
    <source>
        <dbReference type="WBParaSite" id="nRc.2.0.1.t24741-RA"/>
    </source>
</evidence>
<proteinExistence type="predicted"/>
<name>A0A915JE30_ROMCU</name>
<accession>A0A915JE30</accession>